<dbReference type="Proteomes" id="UP000796761">
    <property type="component" value="Unassembled WGS sequence"/>
</dbReference>
<keyword evidence="3" id="KW-1185">Reference proteome</keyword>
<dbReference type="Pfam" id="PF15546">
    <property type="entry name" value="DUF4653"/>
    <property type="match status" value="1"/>
</dbReference>
<evidence type="ECO:0000313" key="3">
    <source>
        <dbReference type="Proteomes" id="UP000796761"/>
    </source>
</evidence>
<evidence type="ECO:0000313" key="2">
    <source>
        <dbReference type="EMBL" id="TRZ25425.1"/>
    </source>
</evidence>
<sequence>MAGTAAVVSRDEEEIQNGSSDEDRFLTHDAVSASPGCSVSPLLDSLNEDKGSSAVPERLSVLSSRAVAQLKALTVPEMVSGGQEQRTASGLAEHRLAAVDALLGSSSCPAETDNLLPVDLVSLHAKSSCCRGKLSSEALQAPGLPRGASEDAWAGTDLQRAGSSTESSVASCSLDRVIWMKTTTVMETLENKKKEEKEKYRLQLAMYRRLLLLRSIRSLHRQLEQQQARLQECYGTVINTKKEVLKHICSTSPSPSP</sequence>
<comment type="caution">
    <text evidence="2">The sequence shown here is derived from an EMBL/GenBank/DDBJ whole genome shotgun (WGS) entry which is preliminary data.</text>
</comment>
<dbReference type="PANTHER" id="PTHR35673:SF1">
    <property type="entry name" value="UPF0500 PROTEIN C1ORF216"/>
    <property type="match status" value="1"/>
</dbReference>
<proteinExistence type="predicted"/>
<evidence type="ECO:0000256" key="1">
    <source>
        <dbReference type="SAM" id="MobiDB-lite"/>
    </source>
</evidence>
<dbReference type="InterPro" id="IPR027812">
    <property type="entry name" value="DUF4653"/>
</dbReference>
<accession>A0A8K1GU44</accession>
<name>A0A8K1GU44_9PASS</name>
<dbReference type="OrthoDB" id="9215115at2759"/>
<protein>
    <submittedName>
        <fullName evidence="2">Uncharacterized protein</fullName>
    </submittedName>
</protein>
<dbReference type="AlphaFoldDB" id="A0A8K1GU44"/>
<feature type="region of interest" description="Disordered" evidence="1">
    <location>
        <begin position="1"/>
        <end position="24"/>
    </location>
</feature>
<gene>
    <name evidence="2" type="ORF">HGM15179_001743</name>
</gene>
<organism evidence="2 3">
    <name type="scientific">Zosterops borbonicus</name>
    <dbReference type="NCBI Taxonomy" id="364589"/>
    <lineage>
        <taxon>Eukaryota</taxon>
        <taxon>Metazoa</taxon>
        <taxon>Chordata</taxon>
        <taxon>Craniata</taxon>
        <taxon>Vertebrata</taxon>
        <taxon>Euteleostomi</taxon>
        <taxon>Archelosauria</taxon>
        <taxon>Archosauria</taxon>
        <taxon>Dinosauria</taxon>
        <taxon>Saurischia</taxon>
        <taxon>Theropoda</taxon>
        <taxon>Coelurosauria</taxon>
        <taxon>Aves</taxon>
        <taxon>Neognathae</taxon>
        <taxon>Neoaves</taxon>
        <taxon>Telluraves</taxon>
        <taxon>Australaves</taxon>
        <taxon>Passeriformes</taxon>
        <taxon>Sylvioidea</taxon>
        <taxon>Zosteropidae</taxon>
        <taxon>Zosterops</taxon>
    </lineage>
</organism>
<dbReference type="EMBL" id="SWJQ01000026">
    <property type="protein sequence ID" value="TRZ25425.1"/>
    <property type="molecule type" value="Genomic_DNA"/>
</dbReference>
<dbReference type="PANTHER" id="PTHR35673">
    <property type="entry name" value="UPF0500 PROTEIN C1ORF216"/>
    <property type="match status" value="1"/>
</dbReference>
<reference evidence="2" key="1">
    <citation type="submission" date="2019-04" db="EMBL/GenBank/DDBJ databases">
        <title>Genome assembly of Zosterops borbonicus 15179.</title>
        <authorList>
            <person name="Leroy T."/>
            <person name="Anselmetti Y."/>
            <person name="Tilak M.-K."/>
            <person name="Nabholz B."/>
        </authorList>
    </citation>
    <scope>NUCLEOTIDE SEQUENCE</scope>
    <source>
        <strain evidence="2">HGM_15179</strain>
        <tissue evidence="2">Muscle</tissue>
    </source>
</reference>